<dbReference type="RefSeq" id="WP_203682317.1">
    <property type="nucleotide sequence ID" value="NZ_BOMW01000042.1"/>
</dbReference>
<gene>
    <name evidence="4" type="ORF">Asi03nite_44240</name>
</gene>
<dbReference type="PROSITE" id="PS51257">
    <property type="entry name" value="PROKAR_LIPOPROTEIN"/>
    <property type="match status" value="1"/>
</dbReference>
<accession>A0A919N9Q3</accession>
<evidence type="ECO:0000256" key="2">
    <source>
        <dbReference type="SAM" id="SignalP"/>
    </source>
</evidence>
<sequence length="226" mass="21765">MKPLLLLVPAATLGALLVSGCQSAPTASAGSPARATTTAAGDTSGAGGGAGQPTSRAATTKQSGGASTRRGGATTGGTPSCRISQLAVSIGGQQGSAGHSAGAIRFRNAGPNACRLHGYPGVAALNSVGKQVAQAQRTPRGYMGGLGAGQHTPTTVTLAPGHTASALVEAENAAPDGSSCGATPALLVTPPDETHRVKLSWQGGCSSFQIHPVVPGDTGQGGTGPG</sequence>
<keyword evidence="2" id="KW-0732">Signal</keyword>
<feature type="signal peptide" evidence="2">
    <location>
        <begin position="1"/>
        <end position="24"/>
    </location>
</feature>
<evidence type="ECO:0000259" key="3">
    <source>
        <dbReference type="Pfam" id="PF14016"/>
    </source>
</evidence>
<comment type="caution">
    <text evidence="4">The sequence shown here is derived from an EMBL/GenBank/DDBJ whole genome shotgun (WGS) entry which is preliminary data.</text>
</comment>
<dbReference type="EMBL" id="BOMW01000042">
    <property type="protein sequence ID" value="GIF06886.1"/>
    <property type="molecule type" value="Genomic_DNA"/>
</dbReference>
<feature type="compositionally biased region" description="Low complexity" evidence="1">
    <location>
        <begin position="63"/>
        <end position="78"/>
    </location>
</feature>
<feature type="region of interest" description="Disordered" evidence="1">
    <location>
        <begin position="24"/>
        <end position="80"/>
    </location>
</feature>
<dbReference type="InterPro" id="IPR025326">
    <property type="entry name" value="DUF4232"/>
</dbReference>
<feature type="domain" description="DUF4232" evidence="3">
    <location>
        <begin position="81"/>
        <end position="206"/>
    </location>
</feature>
<feature type="compositionally biased region" description="Low complexity" evidence="1">
    <location>
        <begin position="33"/>
        <end position="43"/>
    </location>
</feature>
<evidence type="ECO:0000313" key="5">
    <source>
        <dbReference type="Proteomes" id="UP000629619"/>
    </source>
</evidence>
<dbReference type="Proteomes" id="UP000629619">
    <property type="component" value="Unassembled WGS sequence"/>
</dbReference>
<organism evidence="4 5">
    <name type="scientific">Actinoplanes siamensis</name>
    <dbReference type="NCBI Taxonomy" id="1223317"/>
    <lineage>
        <taxon>Bacteria</taxon>
        <taxon>Bacillati</taxon>
        <taxon>Actinomycetota</taxon>
        <taxon>Actinomycetes</taxon>
        <taxon>Micromonosporales</taxon>
        <taxon>Micromonosporaceae</taxon>
        <taxon>Actinoplanes</taxon>
    </lineage>
</organism>
<evidence type="ECO:0000313" key="4">
    <source>
        <dbReference type="EMBL" id="GIF06886.1"/>
    </source>
</evidence>
<dbReference type="AlphaFoldDB" id="A0A919N9Q3"/>
<feature type="chain" id="PRO_5037663999" evidence="2">
    <location>
        <begin position="25"/>
        <end position="226"/>
    </location>
</feature>
<name>A0A919N9Q3_9ACTN</name>
<protein>
    <submittedName>
        <fullName evidence="4">Lipoprotein</fullName>
    </submittedName>
</protein>
<keyword evidence="4" id="KW-0449">Lipoprotein</keyword>
<keyword evidence="5" id="KW-1185">Reference proteome</keyword>
<reference evidence="4" key="1">
    <citation type="submission" date="2021-01" db="EMBL/GenBank/DDBJ databases">
        <title>Whole genome shotgun sequence of Actinoplanes siamensis NBRC 109076.</title>
        <authorList>
            <person name="Komaki H."/>
            <person name="Tamura T."/>
        </authorList>
    </citation>
    <scope>NUCLEOTIDE SEQUENCE</scope>
    <source>
        <strain evidence="4">NBRC 109076</strain>
    </source>
</reference>
<proteinExistence type="predicted"/>
<dbReference type="Pfam" id="PF14016">
    <property type="entry name" value="DUF4232"/>
    <property type="match status" value="1"/>
</dbReference>
<feature type="compositionally biased region" description="Polar residues" evidence="1">
    <location>
        <begin position="52"/>
        <end position="62"/>
    </location>
</feature>
<evidence type="ECO:0000256" key="1">
    <source>
        <dbReference type="SAM" id="MobiDB-lite"/>
    </source>
</evidence>